<dbReference type="EMBL" id="JACIJR010000002">
    <property type="protein sequence ID" value="MBB5728611.1"/>
    <property type="molecule type" value="Genomic_DNA"/>
</dbReference>
<dbReference type="AlphaFoldDB" id="A0A7W9F0T8"/>
<sequence length="234" mass="23883">MSNPVADVARLTIHGREEYLRIVGSGDTAAVLLVPPLFGEANRCRRLLADVMAELAVLGRGSALPDLPGTGESLTPFAAVTLADWRAMVAASAALLHVATGRPAMIASFRGGALLDDAPDPADVAGCWRMTPVEGATVLRELGRAQRMAATSGAPISGPVFAGTALAAGLAGALAAALPDGAARVVRLAGDGKGADERLPGSPMWRRAEPGRDRAMAKAIAQDIDRMAATCANS</sequence>
<proteinExistence type="predicted"/>
<comment type="caution">
    <text evidence="1">The sequence shown here is derived from an EMBL/GenBank/DDBJ whole genome shotgun (WGS) entry which is preliminary data.</text>
</comment>
<dbReference type="Proteomes" id="UP000546701">
    <property type="component" value="Unassembled WGS sequence"/>
</dbReference>
<evidence type="ECO:0000313" key="1">
    <source>
        <dbReference type="EMBL" id="MBB5728611.1"/>
    </source>
</evidence>
<gene>
    <name evidence="1" type="ORF">FHS99_001081</name>
</gene>
<dbReference type="SUPFAM" id="SSF53474">
    <property type="entry name" value="alpha/beta-Hydrolases"/>
    <property type="match status" value="1"/>
</dbReference>
<organism evidence="1 2">
    <name type="scientific">Sphingomonas prati</name>
    <dbReference type="NCBI Taxonomy" id="1843237"/>
    <lineage>
        <taxon>Bacteria</taxon>
        <taxon>Pseudomonadati</taxon>
        <taxon>Pseudomonadota</taxon>
        <taxon>Alphaproteobacteria</taxon>
        <taxon>Sphingomonadales</taxon>
        <taxon>Sphingomonadaceae</taxon>
        <taxon>Sphingomonas</taxon>
    </lineage>
</organism>
<keyword evidence="2" id="KW-1185">Reference proteome</keyword>
<name>A0A7W9F0T8_9SPHN</name>
<protein>
    <submittedName>
        <fullName evidence="1">Uncharacterized protein</fullName>
    </submittedName>
</protein>
<dbReference type="OrthoDB" id="7390151at2"/>
<evidence type="ECO:0000313" key="2">
    <source>
        <dbReference type="Proteomes" id="UP000546701"/>
    </source>
</evidence>
<dbReference type="RefSeq" id="WP_157177529.1">
    <property type="nucleotide sequence ID" value="NZ_BMJP01000001.1"/>
</dbReference>
<accession>A0A7W9F0T8</accession>
<dbReference type="InterPro" id="IPR029058">
    <property type="entry name" value="AB_hydrolase_fold"/>
</dbReference>
<reference evidence="1 2" key="1">
    <citation type="submission" date="2020-08" db="EMBL/GenBank/DDBJ databases">
        <title>Genomic Encyclopedia of Type Strains, Phase IV (KMG-IV): sequencing the most valuable type-strain genomes for metagenomic binning, comparative biology and taxonomic classification.</title>
        <authorList>
            <person name="Goeker M."/>
        </authorList>
    </citation>
    <scope>NUCLEOTIDE SEQUENCE [LARGE SCALE GENOMIC DNA]</scope>
    <source>
        <strain evidence="1 2">DSM 103336</strain>
    </source>
</reference>